<proteinExistence type="predicted"/>
<comment type="caution">
    <text evidence="1">The sequence shown here is derived from an EMBL/GenBank/DDBJ whole genome shotgun (WGS) entry which is preliminary data.</text>
</comment>
<sequence>MNIRLELIRVPATSKVGGASDDVSWLEPTSLHCSLPHQASVHLKRFYREGFCYTAPEFLYLLLAR</sequence>
<dbReference type="Proteomes" id="UP000324222">
    <property type="component" value="Unassembled WGS sequence"/>
</dbReference>
<dbReference type="AlphaFoldDB" id="A0A5B7EEA2"/>
<evidence type="ECO:0000313" key="2">
    <source>
        <dbReference type="Proteomes" id="UP000324222"/>
    </source>
</evidence>
<reference evidence="1 2" key="1">
    <citation type="submission" date="2019-05" db="EMBL/GenBank/DDBJ databases">
        <title>Another draft genome of Portunus trituberculatus and its Hox gene families provides insights of decapod evolution.</title>
        <authorList>
            <person name="Jeong J.-H."/>
            <person name="Song I."/>
            <person name="Kim S."/>
            <person name="Choi T."/>
            <person name="Kim D."/>
            <person name="Ryu S."/>
            <person name="Kim W."/>
        </authorList>
    </citation>
    <scope>NUCLEOTIDE SEQUENCE [LARGE SCALE GENOMIC DNA]</scope>
    <source>
        <tissue evidence="1">Muscle</tissue>
    </source>
</reference>
<name>A0A5B7EEA2_PORTR</name>
<dbReference type="EMBL" id="VSRR010002642">
    <property type="protein sequence ID" value="MPC32511.1"/>
    <property type="molecule type" value="Genomic_DNA"/>
</dbReference>
<organism evidence="1 2">
    <name type="scientific">Portunus trituberculatus</name>
    <name type="common">Swimming crab</name>
    <name type="synonym">Neptunus trituberculatus</name>
    <dbReference type="NCBI Taxonomy" id="210409"/>
    <lineage>
        <taxon>Eukaryota</taxon>
        <taxon>Metazoa</taxon>
        <taxon>Ecdysozoa</taxon>
        <taxon>Arthropoda</taxon>
        <taxon>Crustacea</taxon>
        <taxon>Multicrustacea</taxon>
        <taxon>Malacostraca</taxon>
        <taxon>Eumalacostraca</taxon>
        <taxon>Eucarida</taxon>
        <taxon>Decapoda</taxon>
        <taxon>Pleocyemata</taxon>
        <taxon>Brachyura</taxon>
        <taxon>Eubrachyura</taxon>
        <taxon>Portunoidea</taxon>
        <taxon>Portunidae</taxon>
        <taxon>Portuninae</taxon>
        <taxon>Portunus</taxon>
    </lineage>
</organism>
<keyword evidence="2" id="KW-1185">Reference proteome</keyword>
<evidence type="ECO:0000313" key="1">
    <source>
        <dbReference type="EMBL" id="MPC32511.1"/>
    </source>
</evidence>
<gene>
    <name evidence="1" type="ORF">E2C01_025823</name>
</gene>
<accession>A0A5B7EEA2</accession>
<protein>
    <submittedName>
        <fullName evidence="1">Uncharacterized protein</fullName>
    </submittedName>
</protein>